<evidence type="ECO:0000259" key="2">
    <source>
        <dbReference type="Pfam" id="PF00561"/>
    </source>
</evidence>
<evidence type="ECO:0000313" key="3">
    <source>
        <dbReference type="EMBL" id="CAB4583860.1"/>
    </source>
</evidence>
<proteinExistence type="predicted"/>
<evidence type="ECO:0000256" key="1">
    <source>
        <dbReference type="ARBA" id="ARBA00022801"/>
    </source>
</evidence>
<accession>A0A6J6F533</accession>
<dbReference type="GO" id="GO:0016020">
    <property type="term" value="C:membrane"/>
    <property type="evidence" value="ECO:0007669"/>
    <property type="project" value="TreeGrafter"/>
</dbReference>
<reference evidence="3" key="1">
    <citation type="submission" date="2020-05" db="EMBL/GenBank/DDBJ databases">
        <authorList>
            <person name="Chiriac C."/>
            <person name="Salcher M."/>
            <person name="Ghai R."/>
            <person name="Kavagutti S V."/>
        </authorList>
    </citation>
    <scope>NUCLEOTIDE SEQUENCE</scope>
</reference>
<dbReference type="PANTHER" id="PTHR43798:SF31">
    <property type="entry name" value="AB HYDROLASE SUPERFAMILY PROTEIN YCLE"/>
    <property type="match status" value="1"/>
</dbReference>
<dbReference type="InterPro" id="IPR050266">
    <property type="entry name" value="AB_hydrolase_sf"/>
</dbReference>
<protein>
    <submittedName>
        <fullName evidence="3">Unannotated protein</fullName>
    </submittedName>
</protein>
<feature type="domain" description="AB hydrolase-1" evidence="2">
    <location>
        <begin position="29"/>
        <end position="143"/>
    </location>
</feature>
<dbReference type="SUPFAM" id="SSF53474">
    <property type="entry name" value="alpha/beta-Hydrolases"/>
    <property type="match status" value="1"/>
</dbReference>
<dbReference type="InterPro" id="IPR029058">
    <property type="entry name" value="AB_hydrolase_fold"/>
</dbReference>
<keyword evidence="1" id="KW-0378">Hydrolase</keyword>
<dbReference type="GO" id="GO:0016787">
    <property type="term" value="F:hydrolase activity"/>
    <property type="evidence" value="ECO:0007669"/>
    <property type="project" value="UniProtKB-KW"/>
</dbReference>
<dbReference type="PANTHER" id="PTHR43798">
    <property type="entry name" value="MONOACYLGLYCEROL LIPASE"/>
    <property type="match status" value="1"/>
</dbReference>
<gene>
    <name evidence="3" type="ORF">UFOPK1795_00087</name>
</gene>
<dbReference type="InterPro" id="IPR000073">
    <property type="entry name" value="AB_hydrolase_1"/>
</dbReference>
<name>A0A6J6F533_9ZZZZ</name>
<dbReference type="Pfam" id="PF00561">
    <property type="entry name" value="Abhydrolase_1"/>
    <property type="match status" value="1"/>
</dbReference>
<organism evidence="3">
    <name type="scientific">freshwater metagenome</name>
    <dbReference type="NCBI Taxonomy" id="449393"/>
    <lineage>
        <taxon>unclassified sequences</taxon>
        <taxon>metagenomes</taxon>
        <taxon>ecological metagenomes</taxon>
    </lineage>
</organism>
<dbReference type="AlphaFoldDB" id="A0A6J6F533"/>
<dbReference type="EMBL" id="CAEZUG010000002">
    <property type="protein sequence ID" value="CAB4583860.1"/>
    <property type="molecule type" value="Genomic_DNA"/>
</dbReference>
<sequence>MSIPTQRTLVPVSGGSLAVFRYGDGMGEPVLLIHGVTSSNRAFQVFADSLIARGKAPFAVDLRGRGDSNNLPGPFGMAAHAQDMAAVINHFGWVKPDVIGHSMGGFVAAALVGLYPELVGDVVFADGGVPLPLPPGMTVEQVMPFILGPALARLAMVFESKQAYRDYWKPQPAFAKGWSAVMDEYVDFDLRGDAPHMKASTNPAAVEADSRDLFGDDLIVRSLKALTKQCLFIKAERGLQNEENGLYPMAVLDAVLPQYPMLKLEFLADCNHYDMFTDSVGAEKIAQIIYGDRR</sequence>
<dbReference type="Gene3D" id="3.40.50.1820">
    <property type="entry name" value="alpha/beta hydrolase"/>
    <property type="match status" value="1"/>
</dbReference>